<accession>A0AAV0P5K0</accession>
<dbReference type="EMBL" id="CAMGYJ010000008">
    <property type="protein sequence ID" value="CAI0466319.1"/>
    <property type="molecule type" value="Genomic_DNA"/>
</dbReference>
<feature type="non-terminal residue" evidence="1">
    <location>
        <position position="44"/>
    </location>
</feature>
<evidence type="ECO:0000313" key="2">
    <source>
        <dbReference type="Proteomes" id="UP001154282"/>
    </source>
</evidence>
<comment type="caution">
    <text evidence="1">The sequence shown here is derived from an EMBL/GenBank/DDBJ whole genome shotgun (WGS) entry which is preliminary data.</text>
</comment>
<keyword evidence="2" id="KW-1185">Reference proteome</keyword>
<reference evidence="1" key="1">
    <citation type="submission" date="2022-08" db="EMBL/GenBank/DDBJ databases">
        <authorList>
            <person name="Gutierrez-Valencia J."/>
        </authorList>
    </citation>
    <scope>NUCLEOTIDE SEQUENCE</scope>
</reference>
<protein>
    <submittedName>
        <fullName evidence="1">Uncharacterized protein</fullName>
    </submittedName>
</protein>
<sequence length="44" mass="5273">MQVEVHQIILHLMCSKDNRRRRIRTTVHKPQASNVVVHVHHRVL</sequence>
<gene>
    <name evidence="1" type="ORF">LITE_LOCUS36987</name>
</gene>
<evidence type="ECO:0000313" key="1">
    <source>
        <dbReference type="EMBL" id="CAI0466319.1"/>
    </source>
</evidence>
<name>A0AAV0P5K0_9ROSI</name>
<dbReference type="Proteomes" id="UP001154282">
    <property type="component" value="Unassembled WGS sequence"/>
</dbReference>
<organism evidence="1 2">
    <name type="scientific">Linum tenue</name>
    <dbReference type="NCBI Taxonomy" id="586396"/>
    <lineage>
        <taxon>Eukaryota</taxon>
        <taxon>Viridiplantae</taxon>
        <taxon>Streptophyta</taxon>
        <taxon>Embryophyta</taxon>
        <taxon>Tracheophyta</taxon>
        <taxon>Spermatophyta</taxon>
        <taxon>Magnoliopsida</taxon>
        <taxon>eudicotyledons</taxon>
        <taxon>Gunneridae</taxon>
        <taxon>Pentapetalae</taxon>
        <taxon>rosids</taxon>
        <taxon>fabids</taxon>
        <taxon>Malpighiales</taxon>
        <taxon>Linaceae</taxon>
        <taxon>Linum</taxon>
    </lineage>
</organism>
<proteinExistence type="predicted"/>
<dbReference type="AlphaFoldDB" id="A0AAV0P5K0"/>